<evidence type="ECO:0000313" key="8">
    <source>
        <dbReference type="Proteomes" id="UP000326950"/>
    </source>
</evidence>
<evidence type="ECO:0000256" key="2">
    <source>
        <dbReference type="ARBA" id="ARBA00023015"/>
    </source>
</evidence>
<dbReference type="AlphaFoldDB" id="A0A5N6VBM9"/>
<evidence type="ECO:0000256" key="3">
    <source>
        <dbReference type="ARBA" id="ARBA00023125"/>
    </source>
</evidence>
<evidence type="ECO:0000256" key="5">
    <source>
        <dbReference type="ARBA" id="ARBA00023242"/>
    </source>
</evidence>
<keyword evidence="4" id="KW-0804">Transcription</keyword>
<protein>
    <recommendedName>
        <fullName evidence="9">Transcription factor domain-containing protein</fullName>
    </recommendedName>
</protein>
<keyword evidence="6" id="KW-0472">Membrane</keyword>
<evidence type="ECO:0000313" key="7">
    <source>
        <dbReference type="EMBL" id="KAE8168314.1"/>
    </source>
</evidence>
<name>A0A5N6VBM9_ASPTM</name>
<dbReference type="GO" id="GO:0003700">
    <property type="term" value="F:DNA-binding transcription factor activity"/>
    <property type="evidence" value="ECO:0007669"/>
    <property type="project" value="InterPro"/>
</dbReference>
<organism evidence="7 8">
    <name type="scientific">Aspergillus tamarii</name>
    <dbReference type="NCBI Taxonomy" id="41984"/>
    <lineage>
        <taxon>Eukaryota</taxon>
        <taxon>Fungi</taxon>
        <taxon>Dikarya</taxon>
        <taxon>Ascomycota</taxon>
        <taxon>Pezizomycotina</taxon>
        <taxon>Eurotiomycetes</taxon>
        <taxon>Eurotiomycetidae</taxon>
        <taxon>Eurotiales</taxon>
        <taxon>Aspergillaceae</taxon>
        <taxon>Aspergillus</taxon>
        <taxon>Aspergillus subgen. Circumdati</taxon>
    </lineage>
</organism>
<keyword evidence="6" id="KW-0812">Transmembrane</keyword>
<feature type="transmembrane region" description="Helical" evidence="6">
    <location>
        <begin position="237"/>
        <end position="258"/>
    </location>
</feature>
<keyword evidence="8" id="KW-1185">Reference proteome</keyword>
<dbReference type="Proteomes" id="UP000326950">
    <property type="component" value="Unassembled WGS sequence"/>
</dbReference>
<dbReference type="InterPro" id="IPR050987">
    <property type="entry name" value="AtrR-like"/>
</dbReference>
<dbReference type="PANTHER" id="PTHR46910:SF37">
    <property type="entry name" value="ZN(II)2CYS6 TRANSCRIPTION FACTOR (EUROFUNG)"/>
    <property type="match status" value="1"/>
</dbReference>
<dbReference type="OrthoDB" id="2123952at2759"/>
<gene>
    <name evidence="7" type="ORF">BDV40DRAFT_97890</name>
</gene>
<proteinExistence type="predicted"/>
<reference evidence="7 8" key="1">
    <citation type="submission" date="2019-04" db="EMBL/GenBank/DDBJ databases">
        <title>Friends and foes A comparative genomics study of 23 Aspergillus species from section Flavi.</title>
        <authorList>
            <consortium name="DOE Joint Genome Institute"/>
            <person name="Kjaerbolling I."/>
            <person name="Vesth T."/>
            <person name="Frisvad J.C."/>
            <person name="Nybo J.L."/>
            <person name="Theobald S."/>
            <person name="Kildgaard S."/>
            <person name="Isbrandt T."/>
            <person name="Kuo A."/>
            <person name="Sato A."/>
            <person name="Lyhne E.K."/>
            <person name="Kogle M.E."/>
            <person name="Wiebenga A."/>
            <person name="Kun R.S."/>
            <person name="Lubbers R.J."/>
            <person name="Makela M.R."/>
            <person name="Barry K."/>
            <person name="Chovatia M."/>
            <person name="Clum A."/>
            <person name="Daum C."/>
            <person name="Haridas S."/>
            <person name="He G."/>
            <person name="LaButti K."/>
            <person name="Lipzen A."/>
            <person name="Mondo S."/>
            <person name="Riley R."/>
            <person name="Salamov A."/>
            <person name="Simmons B.A."/>
            <person name="Magnuson J.K."/>
            <person name="Henrissat B."/>
            <person name="Mortensen U.H."/>
            <person name="Larsen T.O."/>
            <person name="Devries R.P."/>
            <person name="Grigoriev I.V."/>
            <person name="Machida M."/>
            <person name="Baker S.E."/>
            <person name="Andersen M.R."/>
        </authorList>
    </citation>
    <scope>NUCLEOTIDE SEQUENCE [LARGE SCALE GENOMIC DNA]</scope>
    <source>
        <strain evidence="7 8">CBS 117626</strain>
    </source>
</reference>
<keyword evidence="3" id="KW-0238">DNA-binding</keyword>
<dbReference type="PANTHER" id="PTHR46910">
    <property type="entry name" value="TRANSCRIPTION FACTOR PDR1"/>
    <property type="match status" value="1"/>
</dbReference>
<dbReference type="EMBL" id="ML738586">
    <property type="protein sequence ID" value="KAE8168314.1"/>
    <property type="molecule type" value="Genomic_DNA"/>
</dbReference>
<keyword evidence="6" id="KW-1133">Transmembrane helix</keyword>
<dbReference type="CDD" id="cd12148">
    <property type="entry name" value="fungal_TF_MHR"/>
    <property type="match status" value="1"/>
</dbReference>
<evidence type="ECO:0000256" key="4">
    <source>
        <dbReference type="ARBA" id="ARBA00023163"/>
    </source>
</evidence>
<evidence type="ECO:0008006" key="9">
    <source>
        <dbReference type="Google" id="ProtNLM"/>
    </source>
</evidence>
<accession>A0A5N6VBM9</accession>
<dbReference type="GO" id="GO:0003677">
    <property type="term" value="F:DNA binding"/>
    <property type="evidence" value="ECO:0007669"/>
    <property type="project" value="UniProtKB-KW"/>
</dbReference>
<keyword evidence="2" id="KW-0805">Transcription regulation</keyword>
<comment type="subcellular location">
    <subcellularLocation>
        <location evidence="1">Nucleus</location>
    </subcellularLocation>
</comment>
<sequence>MAVQALMGIVFLSCNGFDTPMYQNLLSVAIRSCTQFEINGSCAAPRSTCREQDQPIFILSLGYMMEELYRPWQGLPPSNASADFGADSPHPDWVYESIAQNASFSDMDLFTWFRRLSVIRHKIYTSLYRTKDSQALPHGQSSIIQALQLELTSFQRTLPVDPGHAVEYITKLPSHLKSPFVSLLCAYHNTVILLHQTHIFFRAPKIPTPSRATEVSQKACVGAARQTAFLLNALPPWWWPFGIRLVALYIFAAFNILFASVLDGPDNDAAQSNLELMEAMITRLSTCATANSLPESPSLAEFTFFLHTSRECLEMAYSMVHKAQS</sequence>
<dbReference type="GO" id="GO:0005634">
    <property type="term" value="C:nucleus"/>
    <property type="evidence" value="ECO:0007669"/>
    <property type="project" value="UniProtKB-SubCell"/>
</dbReference>
<evidence type="ECO:0000256" key="6">
    <source>
        <dbReference type="SAM" id="Phobius"/>
    </source>
</evidence>
<evidence type="ECO:0000256" key="1">
    <source>
        <dbReference type="ARBA" id="ARBA00004123"/>
    </source>
</evidence>
<keyword evidence="5" id="KW-0539">Nucleus</keyword>